<organism evidence="1 2">
    <name type="scientific">Aspergillus glaucus CBS 516.65</name>
    <dbReference type="NCBI Taxonomy" id="1160497"/>
    <lineage>
        <taxon>Eukaryota</taxon>
        <taxon>Fungi</taxon>
        <taxon>Dikarya</taxon>
        <taxon>Ascomycota</taxon>
        <taxon>Pezizomycotina</taxon>
        <taxon>Eurotiomycetes</taxon>
        <taxon>Eurotiomycetidae</taxon>
        <taxon>Eurotiales</taxon>
        <taxon>Aspergillaceae</taxon>
        <taxon>Aspergillus</taxon>
        <taxon>Aspergillus subgen. Aspergillus</taxon>
    </lineage>
</organism>
<evidence type="ECO:0000313" key="2">
    <source>
        <dbReference type="Proteomes" id="UP000184300"/>
    </source>
</evidence>
<gene>
    <name evidence="1" type="ORF">ASPGLDRAFT_36235</name>
</gene>
<dbReference type="GeneID" id="34460928"/>
<dbReference type="VEuPathDB" id="FungiDB:ASPGLDRAFT_36235"/>
<dbReference type="RefSeq" id="XP_022400185.1">
    <property type="nucleotide sequence ID" value="XM_022544667.1"/>
</dbReference>
<accession>A0A1L9VHS5</accession>
<dbReference type="EMBL" id="KV878899">
    <property type="protein sequence ID" value="OJJ83487.1"/>
    <property type="molecule type" value="Genomic_DNA"/>
</dbReference>
<evidence type="ECO:0000313" key="1">
    <source>
        <dbReference type="EMBL" id="OJJ83487.1"/>
    </source>
</evidence>
<protein>
    <submittedName>
        <fullName evidence="1">Uncharacterized protein</fullName>
    </submittedName>
</protein>
<dbReference type="Proteomes" id="UP000184300">
    <property type="component" value="Unassembled WGS sequence"/>
</dbReference>
<proteinExistence type="predicted"/>
<sequence>MTLYYKLTVQFLNEDFCNIYSRDIYHILETKFTQLGVAEIEPGDTGPYSHLVFTATIGAPPNVFFSDLRDVWLGDGIRTIVQPLS</sequence>
<dbReference type="AlphaFoldDB" id="A0A1L9VHS5"/>
<reference evidence="2" key="1">
    <citation type="journal article" date="2017" name="Genome Biol.">
        <title>Comparative genomics reveals high biological diversity and specific adaptations in the industrially and medically important fungal genus Aspergillus.</title>
        <authorList>
            <person name="de Vries R.P."/>
            <person name="Riley R."/>
            <person name="Wiebenga A."/>
            <person name="Aguilar-Osorio G."/>
            <person name="Amillis S."/>
            <person name="Uchima C.A."/>
            <person name="Anderluh G."/>
            <person name="Asadollahi M."/>
            <person name="Askin M."/>
            <person name="Barry K."/>
            <person name="Battaglia E."/>
            <person name="Bayram O."/>
            <person name="Benocci T."/>
            <person name="Braus-Stromeyer S.A."/>
            <person name="Caldana C."/>
            <person name="Canovas D."/>
            <person name="Cerqueira G.C."/>
            <person name="Chen F."/>
            <person name="Chen W."/>
            <person name="Choi C."/>
            <person name="Clum A."/>
            <person name="Dos Santos R.A."/>
            <person name="Damasio A.R."/>
            <person name="Diallinas G."/>
            <person name="Emri T."/>
            <person name="Fekete E."/>
            <person name="Flipphi M."/>
            <person name="Freyberg S."/>
            <person name="Gallo A."/>
            <person name="Gournas C."/>
            <person name="Habgood R."/>
            <person name="Hainaut M."/>
            <person name="Harispe M.L."/>
            <person name="Henrissat B."/>
            <person name="Hilden K.S."/>
            <person name="Hope R."/>
            <person name="Hossain A."/>
            <person name="Karabika E."/>
            <person name="Karaffa L."/>
            <person name="Karanyi Z."/>
            <person name="Krasevec N."/>
            <person name="Kuo A."/>
            <person name="Kusch H."/>
            <person name="LaButti K."/>
            <person name="Lagendijk E.L."/>
            <person name="Lapidus A."/>
            <person name="Levasseur A."/>
            <person name="Lindquist E."/>
            <person name="Lipzen A."/>
            <person name="Logrieco A.F."/>
            <person name="MacCabe A."/>
            <person name="Maekelae M.R."/>
            <person name="Malavazi I."/>
            <person name="Melin P."/>
            <person name="Meyer V."/>
            <person name="Mielnichuk N."/>
            <person name="Miskei M."/>
            <person name="Molnar A.P."/>
            <person name="Mule G."/>
            <person name="Ngan C.Y."/>
            <person name="Orejas M."/>
            <person name="Orosz E."/>
            <person name="Ouedraogo J.P."/>
            <person name="Overkamp K.M."/>
            <person name="Park H.-S."/>
            <person name="Perrone G."/>
            <person name="Piumi F."/>
            <person name="Punt P.J."/>
            <person name="Ram A.F."/>
            <person name="Ramon A."/>
            <person name="Rauscher S."/>
            <person name="Record E."/>
            <person name="Riano-Pachon D.M."/>
            <person name="Robert V."/>
            <person name="Roehrig J."/>
            <person name="Ruller R."/>
            <person name="Salamov A."/>
            <person name="Salih N.S."/>
            <person name="Samson R.A."/>
            <person name="Sandor E."/>
            <person name="Sanguinetti M."/>
            <person name="Schuetze T."/>
            <person name="Sepcic K."/>
            <person name="Shelest E."/>
            <person name="Sherlock G."/>
            <person name="Sophianopoulou V."/>
            <person name="Squina F.M."/>
            <person name="Sun H."/>
            <person name="Susca A."/>
            <person name="Todd R.B."/>
            <person name="Tsang A."/>
            <person name="Unkles S.E."/>
            <person name="van de Wiele N."/>
            <person name="van Rossen-Uffink D."/>
            <person name="Oliveira J.V."/>
            <person name="Vesth T.C."/>
            <person name="Visser J."/>
            <person name="Yu J.-H."/>
            <person name="Zhou M."/>
            <person name="Andersen M.R."/>
            <person name="Archer D.B."/>
            <person name="Baker S.E."/>
            <person name="Benoit I."/>
            <person name="Brakhage A.A."/>
            <person name="Braus G.H."/>
            <person name="Fischer R."/>
            <person name="Frisvad J.C."/>
            <person name="Goldman G.H."/>
            <person name="Houbraken J."/>
            <person name="Oakley B."/>
            <person name="Pocsi I."/>
            <person name="Scazzocchio C."/>
            <person name="Seiboth B."/>
            <person name="vanKuyk P.A."/>
            <person name="Wortman J."/>
            <person name="Dyer P.S."/>
            <person name="Grigoriev I.V."/>
        </authorList>
    </citation>
    <scope>NUCLEOTIDE SEQUENCE [LARGE SCALE GENOMIC DNA]</scope>
    <source>
        <strain evidence="2">CBS 516.65</strain>
    </source>
</reference>
<keyword evidence="2" id="KW-1185">Reference proteome</keyword>
<name>A0A1L9VHS5_ASPGL</name>